<reference evidence="1 2" key="1">
    <citation type="submission" date="2013-06" db="EMBL/GenBank/DDBJ databases">
        <authorList>
            <person name="Weinstock G."/>
            <person name="Sodergren E."/>
            <person name="Lobos E.A."/>
            <person name="Fulton L."/>
            <person name="Fulton R."/>
            <person name="Courtney L."/>
            <person name="Fronick C."/>
            <person name="O'Laughlin M."/>
            <person name="Godfrey J."/>
            <person name="Wilson R.M."/>
            <person name="Miner T."/>
            <person name="Farmer C."/>
            <person name="Delehaunty K."/>
            <person name="Cordes M."/>
            <person name="Minx P."/>
            <person name="Tomlinson C."/>
            <person name="Chen J."/>
            <person name="Wollam A."/>
            <person name="Pepin K.H."/>
            <person name="Bhonagiri V."/>
            <person name="Zhang X."/>
            <person name="Warren W."/>
            <person name="Mitreva M."/>
            <person name="Mardis E.R."/>
            <person name="Wilson R.K."/>
        </authorList>
    </citation>
    <scope>NUCLEOTIDE SEQUENCE [LARGE SCALE GENOMIC DNA]</scope>
    <source>
        <strain evidence="1 2">RP2S-4</strain>
    </source>
</reference>
<evidence type="ECO:0000313" key="2">
    <source>
        <dbReference type="Proteomes" id="UP000015750"/>
    </source>
</evidence>
<dbReference type="AlphaFoldDB" id="A0ABC9TPF1"/>
<name>A0ABC9TPF1_ENTFL</name>
<gene>
    <name evidence="1" type="ORF">D358_00307</name>
</gene>
<sequence>MDIFFILSDKKIVYFYIFKTKQQKNTMLFGSHDYLFYML</sequence>
<organism evidence="1 2">
    <name type="scientific">Enterococcus faecalis RP2S-4</name>
    <dbReference type="NCBI Taxonomy" id="1244145"/>
    <lineage>
        <taxon>Bacteria</taxon>
        <taxon>Bacillati</taxon>
        <taxon>Bacillota</taxon>
        <taxon>Bacilli</taxon>
        <taxon>Lactobacillales</taxon>
        <taxon>Enterococcaceae</taxon>
        <taxon>Enterococcus</taxon>
    </lineage>
</organism>
<accession>A0ABC9TPF1</accession>
<evidence type="ECO:0000313" key="1">
    <source>
        <dbReference type="EMBL" id="EPI11519.1"/>
    </source>
</evidence>
<proteinExistence type="predicted"/>
<comment type="caution">
    <text evidence="1">The sequence shown here is derived from an EMBL/GenBank/DDBJ whole genome shotgun (WGS) entry which is preliminary data.</text>
</comment>
<protein>
    <submittedName>
        <fullName evidence="1">Uncharacterized protein</fullName>
    </submittedName>
</protein>
<dbReference type="Proteomes" id="UP000015750">
    <property type="component" value="Unassembled WGS sequence"/>
</dbReference>
<dbReference type="EMBL" id="ATIR01000011">
    <property type="protein sequence ID" value="EPI11519.1"/>
    <property type="molecule type" value="Genomic_DNA"/>
</dbReference>